<gene>
    <name evidence="1" type="ORF">GGR10_000640</name>
</gene>
<comment type="caution">
    <text evidence="1">The sequence shown here is derived from an EMBL/GenBank/DDBJ whole genome shotgun (WGS) entry which is preliminary data.</text>
</comment>
<evidence type="ECO:0000313" key="2">
    <source>
        <dbReference type="Proteomes" id="UP000548119"/>
    </source>
</evidence>
<keyword evidence="2" id="KW-1185">Reference proteome</keyword>
<name>A0ABR6E387_9HYPH</name>
<sequence length="33" mass="3811">MRKGHGAPIWDSLMRAFEWALMRGKMGGRFNVC</sequence>
<proteinExistence type="predicted"/>
<reference evidence="1 2" key="1">
    <citation type="submission" date="2020-08" db="EMBL/GenBank/DDBJ databases">
        <title>Genomic Encyclopedia of Type Strains, Phase IV (KMG-IV): sequencing the most valuable type-strain genomes for metagenomic binning, comparative biology and taxonomic classification.</title>
        <authorList>
            <person name="Goeker M."/>
        </authorList>
    </citation>
    <scope>NUCLEOTIDE SEQUENCE [LARGE SCALE GENOMIC DNA]</scope>
    <source>
        <strain evidence="1 2">DSM 21431</strain>
    </source>
</reference>
<evidence type="ECO:0000313" key="1">
    <source>
        <dbReference type="EMBL" id="MBA9082799.1"/>
    </source>
</evidence>
<dbReference type="EMBL" id="JACJIR010000002">
    <property type="protein sequence ID" value="MBA9082799.1"/>
    <property type="molecule type" value="Genomic_DNA"/>
</dbReference>
<protein>
    <submittedName>
        <fullName evidence="1">Uncharacterized protein</fullName>
    </submittedName>
</protein>
<organism evidence="1 2">
    <name type="scientific">Bartonella chomelii</name>
    <dbReference type="NCBI Taxonomy" id="236402"/>
    <lineage>
        <taxon>Bacteria</taxon>
        <taxon>Pseudomonadati</taxon>
        <taxon>Pseudomonadota</taxon>
        <taxon>Alphaproteobacteria</taxon>
        <taxon>Hyphomicrobiales</taxon>
        <taxon>Bartonellaceae</taxon>
        <taxon>Bartonella</taxon>
    </lineage>
</organism>
<accession>A0ABR6E387</accession>
<dbReference type="Proteomes" id="UP000548119">
    <property type="component" value="Unassembled WGS sequence"/>
</dbReference>